<protein>
    <submittedName>
        <fullName evidence="5">Transcriptional regulator, AraC family</fullName>
    </submittedName>
</protein>
<dbReference type="GO" id="GO:0003700">
    <property type="term" value="F:DNA-binding transcription factor activity"/>
    <property type="evidence" value="ECO:0007669"/>
    <property type="project" value="InterPro"/>
</dbReference>
<name>F2JM82_CELLD</name>
<keyword evidence="1" id="KW-0805">Transcription regulation</keyword>
<keyword evidence="3" id="KW-0804">Transcription</keyword>
<dbReference type="InterPro" id="IPR009057">
    <property type="entry name" value="Homeodomain-like_sf"/>
</dbReference>
<dbReference type="Pfam" id="PF12833">
    <property type="entry name" value="HTH_18"/>
    <property type="match status" value="1"/>
</dbReference>
<dbReference type="Pfam" id="PF02311">
    <property type="entry name" value="AraC_binding"/>
    <property type="match status" value="1"/>
</dbReference>
<gene>
    <name evidence="5" type="ordered locus">Clole_0557</name>
</gene>
<dbReference type="KEGG" id="cle:Clole_0557"/>
<dbReference type="eggNOG" id="COG2207">
    <property type="taxonomic scope" value="Bacteria"/>
</dbReference>
<dbReference type="InterPro" id="IPR014710">
    <property type="entry name" value="RmlC-like_jellyroll"/>
</dbReference>
<dbReference type="PANTHER" id="PTHR43280">
    <property type="entry name" value="ARAC-FAMILY TRANSCRIPTIONAL REGULATOR"/>
    <property type="match status" value="1"/>
</dbReference>
<dbReference type="InterPro" id="IPR003313">
    <property type="entry name" value="AraC-bd"/>
</dbReference>
<dbReference type="InterPro" id="IPR018060">
    <property type="entry name" value="HTH_AraC"/>
</dbReference>
<dbReference type="InterPro" id="IPR037923">
    <property type="entry name" value="HTH-like"/>
</dbReference>
<accession>F2JM82</accession>
<dbReference type="PANTHER" id="PTHR43280:SF28">
    <property type="entry name" value="HTH-TYPE TRANSCRIPTIONAL ACTIVATOR RHAS"/>
    <property type="match status" value="1"/>
</dbReference>
<dbReference type="STRING" id="642492.Clole_0557"/>
<evidence type="ECO:0000256" key="1">
    <source>
        <dbReference type="ARBA" id="ARBA00023015"/>
    </source>
</evidence>
<evidence type="ECO:0000256" key="2">
    <source>
        <dbReference type="ARBA" id="ARBA00023125"/>
    </source>
</evidence>
<dbReference type="Proteomes" id="UP000008467">
    <property type="component" value="Chromosome"/>
</dbReference>
<organism evidence="5 6">
    <name type="scientific">Cellulosilyticum lentocellum (strain ATCC 49066 / DSM 5427 / NCIMB 11756 / RHM5)</name>
    <name type="common">Clostridium lentocellum</name>
    <dbReference type="NCBI Taxonomy" id="642492"/>
    <lineage>
        <taxon>Bacteria</taxon>
        <taxon>Bacillati</taxon>
        <taxon>Bacillota</taxon>
        <taxon>Clostridia</taxon>
        <taxon>Lachnospirales</taxon>
        <taxon>Cellulosilyticaceae</taxon>
        <taxon>Cellulosilyticum</taxon>
    </lineage>
</organism>
<keyword evidence="2" id="KW-0238">DNA-binding</keyword>
<proteinExistence type="predicted"/>
<reference evidence="5 6" key="1">
    <citation type="journal article" date="2011" name="J. Bacteriol.">
        <title>Complete genome sequence of the cellulose-degrading bacterium Cellulosilyticum lentocellum.</title>
        <authorList>
            <consortium name="US DOE Joint Genome Institute"/>
            <person name="Miller D.A."/>
            <person name="Suen G."/>
            <person name="Bruce D."/>
            <person name="Copeland A."/>
            <person name="Cheng J.F."/>
            <person name="Detter C."/>
            <person name="Goodwin L.A."/>
            <person name="Han C.S."/>
            <person name="Hauser L.J."/>
            <person name="Land M.L."/>
            <person name="Lapidus A."/>
            <person name="Lucas S."/>
            <person name="Meincke L."/>
            <person name="Pitluck S."/>
            <person name="Tapia R."/>
            <person name="Teshima H."/>
            <person name="Woyke T."/>
            <person name="Fox B.G."/>
            <person name="Angert E.R."/>
            <person name="Currie C.R."/>
        </authorList>
    </citation>
    <scope>NUCLEOTIDE SEQUENCE [LARGE SCALE GENOMIC DNA]</scope>
    <source>
        <strain evidence="6">ATCC 49066 / DSM 5427 / NCIMB 11756 / RHM5</strain>
    </source>
</reference>
<dbReference type="RefSeq" id="WP_013655594.1">
    <property type="nucleotide sequence ID" value="NC_015275.1"/>
</dbReference>
<dbReference type="InterPro" id="IPR018062">
    <property type="entry name" value="HTH_AraC-typ_CS"/>
</dbReference>
<dbReference type="PROSITE" id="PS00041">
    <property type="entry name" value="HTH_ARAC_FAMILY_1"/>
    <property type="match status" value="1"/>
</dbReference>
<keyword evidence="6" id="KW-1185">Reference proteome</keyword>
<sequence length="265" mass="30715">MNQSSPNYDNLIVTIGYFISRQCNPDWIIEESRIDFIDMTYIYSGEATYVINHKTYHVKAGDLLCIPQHSLRSATTNPHNPMMCYPVNFLIHDFEHNEVSLPFPIVSHIGILDSLIHFYQELNVAWLEKKPGYILHSRTLFTGILYRLLSLLYYRNDLTFIDPRIKKVISYIAQHYTDKLSVELLAELVGLNPVYFGNLFKQCTGCCVKRYINQIKINHAENLLLSGEFTITATALKCGFDDIYYFSKLFKDIKGYSPSQVSQFH</sequence>
<dbReference type="Gene3D" id="1.10.10.60">
    <property type="entry name" value="Homeodomain-like"/>
    <property type="match status" value="2"/>
</dbReference>
<dbReference type="SMART" id="SM00342">
    <property type="entry name" value="HTH_ARAC"/>
    <property type="match status" value="1"/>
</dbReference>
<evidence type="ECO:0000259" key="4">
    <source>
        <dbReference type="PROSITE" id="PS01124"/>
    </source>
</evidence>
<dbReference type="HOGENOM" id="CLU_000445_88_6_9"/>
<evidence type="ECO:0000313" key="6">
    <source>
        <dbReference type="Proteomes" id="UP000008467"/>
    </source>
</evidence>
<dbReference type="Gene3D" id="2.60.120.10">
    <property type="entry name" value="Jelly Rolls"/>
    <property type="match status" value="1"/>
</dbReference>
<dbReference type="GO" id="GO:0043565">
    <property type="term" value="F:sequence-specific DNA binding"/>
    <property type="evidence" value="ECO:0007669"/>
    <property type="project" value="InterPro"/>
</dbReference>
<dbReference type="EMBL" id="CP002582">
    <property type="protein sequence ID" value="ADZ82293.1"/>
    <property type="molecule type" value="Genomic_DNA"/>
</dbReference>
<dbReference type="PROSITE" id="PS01124">
    <property type="entry name" value="HTH_ARAC_FAMILY_2"/>
    <property type="match status" value="1"/>
</dbReference>
<evidence type="ECO:0000256" key="3">
    <source>
        <dbReference type="ARBA" id="ARBA00023163"/>
    </source>
</evidence>
<dbReference type="SUPFAM" id="SSF51215">
    <property type="entry name" value="Regulatory protein AraC"/>
    <property type="match status" value="1"/>
</dbReference>
<evidence type="ECO:0000313" key="5">
    <source>
        <dbReference type="EMBL" id="ADZ82293.1"/>
    </source>
</evidence>
<dbReference type="SUPFAM" id="SSF46689">
    <property type="entry name" value="Homeodomain-like"/>
    <property type="match status" value="2"/>
</dbReference>
<dbReference type="AlphaFoldDB" id="F2JM82"/>
<feature type="domain" description="HTH araC/xylS-type" evidence="4">
    <location>
        <begin position="166"/>
        <end position="264"/>
    </location>
</feature>